<proteinExistence type="predicted"/>
<feature type="chain" id="PRO_5046434082" evidence="1">
    <location>
        <begin position="21"/>
        <end position="99"/>
    </location>
</feature>
<accession>A0ABU7CG42</accession>
<evidence type="ECO:0000313" key="2">
    <source>
        <dbReference type="EMBL" id="MED6261607.1"/>
    </source>
</evidence>
<evidence type="ECO:0000256" key="1">
    <source>
        <dbReference type="SAM" id="SignalP"/>
    </source>
</evidence>
<dbReference type="Proteomes" id="UP001345963">
    <property type="component" value="Unassembled WGS sequence"/>
</dbReference>
<dbReference type="EMBL" id="JAHUTI010090378">
    <property type="protein sequence ID" value="MED6261607.1"/>
    <property type="molecule type" value="Genomic_DNA"/>
</dbReference>
<comment type="caution">
    <text evidence="2">The sequence shown here is derived from an EMBL/GenBank/DDBJ whole genome shotgun (WGS) entry which is preliminary data.</text>
</comment>
<keyword evidence="1" id="KW-0732">Signal</keyword>
<protein>
    <submittedName>
        <fullName evidence="2">Uncharacterized protein</fullName>
    </submittedName>
</protein>
<sequence length="99" mass="11104">MKESPVLVLLLFLCFESSPASPLLPTATLNKETMKYHSLTNLSTFSLSHRVICSFLGTSSLCKIKYIIHHISTDLQATLITHLTFLNNFLCVSAFWVTL</sequence>
<feature type="signal peptide" evidence="1">
    <location>
        <begin position="1"/>
        <end position="20"/>
    </location>
</feature>
<name>A0ABU7CG42_9TELE</name>
<organism evidence="2 3">
    <name type="scientific">Ataeniobius toweri</name>
    <dbReference type="NCBI Taxonomy" id="208326"/>
    <lineage>
        <taxon>Eukaryota</taxon>
        <taxon>Metazoa</taxon>
        <taxon>Chordata</taxon>
        <taxon>Craniata</taxon>
        <taxon>Vertebrata</taxon>
        <taxon>Euteleostomi</taxon>
        <taxon>Actinopterygii</taxon>
        <taxon>Neopterygii</taxon>
        <taxon>Teleostei</taxon>
        <taxon>Neoteleostei</taxon>
        <taxon>Acanthomorphata</taxon>
        <taxon>Ovalentaria</taxon>
        <taxon>Atherinomorphae</taxon>
        <taxon>Cyprinodontiformes</taxon>
        <taxon>Goodeidae</taxon>
        <taxon>Ataeniobius</taxon>
    </lineage>
</organism>
<evidence type="ECO:0000313" key="3">
    <source>
        <dbReference type="Proteomes" id="UP001345963"/>
    </source>
</evidence>
<gene>
    <name evidence="2" type="ORF">ATANTOWER_007466</name>
</gene>
<keyword evidence="3" id="KW-1185">Reference proteome</keyword>
<reference evidence="2 3" key="1">
    <citation type="submission" date="2021-07" db="EMBL/GenBank/DDBJ databases">
        <authorList>
            <person name="Palmer J.M."/>
        </authorList>
    </citation>
    <scope>NUCLEOTIDE SEQUENCE [LARGE SCALE GENOMIC DNA]</scope>
    <source>
        <strain evidence="2 3">AT_MEX2019</strain>
        <tissue evidence="2">Muscle</tissue>
    </source>
</reference>